<dbReference type="PANTHER" id="PTHR30562:SF1">
    <property type="entry name" value="UVRABC SYSTEM PROTEIN C"/>
    <property type="match status" value="1"/>
</dbReference>
<keyword evidence="4 7" id="KW-0267">Excision nuclease</keyword>
<dbReference type="SUPFAM" id="SSF47781">
    <property type="entry name" value="RuvA domain 2-like"/>
    <property type="match status" value="1"/>
</dbReference>
<organism evidence="11 12">
    <name type="scientific">Pseudaeromonas sharmana</name>
    <dbReference type="NCBI Taxonomy" id="328412"/>
    <lineage>
        <taxon>Bacteria</taxon>
        <taxon>Pseudomonadati</taxon>
        <taxon>Pseudomonadota</taxon>
        <taxon>Gammaproteobacteria</taxon>
        <taxon>Aeromonadales</taxon>
        <taxon>Aeromonadaceae</taxon>
        <taxon>Pseudaeromonas</taxon>
    </lineage>
</organism>
<dbReference type="PROSITE" id="PS50165">
    <property type="entry name" value="UVRC"/>
    <property type="match status" value="1"/>
</dbReference>
<dbReference type="PANTHER" id="PTHR30562">
    <property type="entry name" value="UVRC/OXIDOREDUCTASE"/>
    <property type="match status" value="1"/>
</dbReference>
<dbReference type="InterPro" id="IPR050066">
    <property type="entry name" value="UvrABC_protein_C"/>
</dbReference>
<comment type="subunit">
    <text evidence="7">Interacts with UvrB in an incision complex.</text>
</comment>
<gene>
    <name evidence="7 11" type="primary">uvrC</name>
    <name evidence="11" type="ORF">ACFOSS_12420</name>
</gene>
<dbReference type="PROSITE" id="PS50151">
    <property type="entry name" value="UVR"/>
    <property type="match status" value="1"/>
</dbReference>
<dbReference type="InterPro" id="IPR038476">
    <property type="entry name" value="UvrC_RNase_H_dom_sf"/>
</dbReference>
<name>A0ABV8CQU2_9GAMM</name>
<evidence type="ECO:0000313" key="12">
    <source>
        <dbReference type="Proteomes" id="UP001595692"/>
    </source>
</evidence>
<dbReference type="SUPFAM" id="SSF82771">
    <property type="entry name" value="GIY-YIG endonuclease"/>
    <property type="match status" value="1"/>
</dbReference>
<dbReference type="Pfam" id="PF22920">
    <property type="entry name" value="UvrC_RNaseH"/>
    <property type="match status" value="1"/>
</dbReference>
<dbReference type="Pfam" id="PF01541">
    <property type="entry name" value="GIY-YIG"/>
    <property type="match status" value="1"/>
</dbReference>
<reference evidence="12" key="1">
    <citation type="journal article" date="2019" name="Int. J. Syst. Evol. Microbiol.">
        <title>The Global Catalogue of Microorganisms (GCM) 10K type strain sequencing project: providing services to taxonomists for standard genome sequencing and annotation.</title>
        <authorList>
            <consortium name="The Broad Institute Genomics Platform"/>
            <consortium name="The Broad Institute Genome Sequencing Center for Infectious Disease"/>
            <person name="Wu L."/>
            <person name="Ma J."/>
        </authorList>
    </citation>
    <scope>NUCLEOTIDE SEQUENCE [LARGE SCALE GENOMIC DNA]</scope>
    <source>
        <strain evidence="12">CCUG 54939</strain>
    </source>
</reference>
<keyword evidence="6 7" id="KW-0742">SOS response</keyword>
<dbReference type="InterPro" id="IPR036876">
    <property type="entry name" value="UVR_dom_sf"/>
</dbReference>
<evidence type="ECO:0000259" key="8">
    <source>
        <dbReference type="PROSITE" id="PS50151"/>
    </source>
</evidence>
<comment type="subcellular location">
    <subcellularLocation>
        <location evidence="7">Cytoplasm</location>
    </subcellularLocation>
</comment>
<proteinExistence type="inferred from homology"/>
<dbReference type="InterPro" id="IPR004791">
    <property type="entry name" value="UvrC"/>
</dbReference>
<keyword evidence="2 7" id="KW-0227">DNA damage</keyword>
<dbReference type="InterPro" id="IPR047296">
    <property type="entry name" value="GIY-YIG_UvrC_Cho"/>
</dbReference>
<evidence type="ECO:0000256" key="6">
    <source>
        <dbReference type="ARBA" id="ARBA00023236"/>
    </source>
</evidence>
<dbReference type="InterPro" id="IPR035901">
    <property type="entry name" value="GIY-YIG_endonuc_sf"/>
</dbReference>
<keyword evidence="3 7" id="KW-0228">DNA excision</keyword>
<dbReference type="NCBIfam" id="TIGR00194">
    <property type="entry name" value="uvrC"/>
    <property type="match status" value="1"/>
</dbReference>
<accession>A0ABV8CQU2</accession>
<dbReference type="Gene3D" id="3.40.1440.10">
    <property type="entry name" value="GIY-YIG endonuclease"/>
    <property type="match status" value="1"/>
</dbReference>
<evidence type="ECO:0000256" key="4">
    <source>
        <dbReference type="ARBA" id="ARBA00022881"/>
    </source>
</evidence>
<evidence type="ECO:0000256" key="3">
    <source>
        <dbReference type="ARBA" id="ARBA00022769"/>
    </source>
</evidence>
<dbReference type="Gene3D" id="1.10.150.20">
    <property type="entry name" value="5' to 3' exonuclease, C-terminal subdomain"/>
    <property type="match status" value="1"/>
</dbReference>
<evidence type="ECO:0000256" key="7">
    <source>
        <dbReference type="HAMAP-Rule" id="MF_00203"/>
    </source>
</evidence>
<keyword evidence="12" id="KW-1185">Reference proteome</keyword>
<keyword evidence="5 7" id="KW-0234">DNA repair</keyword>
<sequence length="611" mass="68506">MTSFDHKAFLATVPHQPGVYRMLNAQGEIIYVGKAKDLAKRLASYFRRDPGSEKTRALVRHIAQVEFTVTYTETEALILEHNLIKQYQPKYNILLRDDKSYPYLLLTQERHPRLTLHRGPRRISGEYFGPYPSGSAVRESLHLMQKLFSVRQCEDAVYANRSRPCLLYQLQRCSGPCVAGLISDEEYQAQVELARLFLQGKDQQVIADLAERMEQASQALAFEKAARYRDQLLALRRVQEQQSVSGNVLDELDVIGTALDQGVASVHVLFIRHGKILGTRNYFPSFPAGSSQDELLHAFILQFYLSGQSGRQIPSEVLIDCPLEDDEALASVLGDAAGYQVRVAHRTRAERARYLKLASTNAQVALISHLAHRTTLQQRMIQLEELLELTIPVQRMECFDISHTMGEATVASCVVFGREGPLSSEYRRFNISGITPGDDYAAMAQALERRFGKQQEPDKVPDLLFIDGGKGQLARAEEIVTAHLDKLAGKRPLLIGIAKGESRKPGLETLIIGESHEEMSLPADLPALHLIQHIRDESHRFAITGHRARRHKSRMTSALEEIPGVGPKRRQSLLKHLGGMQEVLRASASELSKVPGISHELASKIYDALHH</sequence>
<dbReference type="PROSITE" id="PS50164">
    <property type="entry name" value="GIY_YIG"/>
    <property type="match status" value="1"/>
</dbReference>
<dbReference type="InterPro" id="IPR003583">
    <property type="entry name" value="Hlx-hairpin-Hlx_DNA-bd_motif"/>
</dbReference>
<dbReference type="InterPro" id="IPR000305">
    <property type="entry name" value="GIY-YIG_endonuc"/>
</dbReference>
<keyword evidence="1 7" id="KW-0963">Cytoplasm</keyword>
<dbReference type="SUPFAM" id="SSF46600">
    <property type="entry name" value="C-terminal UvrC-binding domain of UvrB"/>
    <property type="match status" value="1"/>
</dbReference>
<dbReference type="InterPro" id="IPR001943">
    <property type="entry name" value="UVR_dom"/>
</dbReference>
<dbReference type="InterPro" id="IPR001162">
    <property type="entry name" value="UvrC_RNase_H_dom"/>
</dbReference>
<dbReference type="Pfam" id="PF14520">
    <property type="entry name" value="HHH_5"/>
    <property type="match status" value="1"/>
</dbReference>
<comment type="function">
    <text evidence="7">The UvrABC repair system catalyzes the recognition and processing of DNA lesions. UvrC both incises the 5' and 3' sides of the lesion. The N-terminal half is responsible for the 3' incision and the C-terminal half is responsible for the 5' incision.</text>
</comment>
<dbReference type="Pfam" id="PF02151">
    <property type="entry name" value="UVR"/>
    <property type="match status" value="1"/>
</dbReference>
<dbReference type="NCBIfam" id="NF001824">
    <property type="entry name" value="PRK00558.1-5"/>
    <property type="match status" value="1"/>
</dbReference>
<comment type="caution">
    <text evidence="11">The sequence shown here is derived from an EMBL/GenBank/DDBJ whole genome shotgun (WGS) entry which is preliminary data.</text>
</comment>
<evidence type="ECO:0000313" key="11">
    <source>
        <dbReference type="EMBL" id="MFC3914267.1"/>
    </source>
</evidence>
<evidence type="ECO:0000256" key="1">
    <source>
        <dbReference type="ARBA" id="ARBA00022490"/>
    </source>
</evidence>
<feature type="domain" description="GIY-YIG" evidence="9">
    <location>
        <begin position="15"/>
        <end position="93"/>
    </location>
</feature>
<dbReference type="Gene3D" id="4.10.860.10">
    <property type="entry name" value="UVR domain"/>
    <property type="match status" value="1"/>
</dbReference>
<feature type="domain" description="UVR" evidence="8">
    <location>
        <begin position="203"/>
        <end position="238"/>
    </location>
</feature>
<dbReference type="RefSeq" id="WP_377152959.1">
    <property type="nucleotide sequence ID" value="NZ_JBHSAF010000014.1"/>
</dbReference>
<evidence type="ECO:0000256" key="2">
    <source>
        <dbReference type="ARBA" id="ARBA00022763"/>
    </source>
</evidence>
<protein>
    <recommendedName>
        <fullName evidence="7">UvrABC system protein C</fullName>
        <shortName evidence="7">Protein UvrC</shortName>
    </recommendedName>
    <alternativeName>
        <fullName evidence="7">Excinuclease ABC subunit C</fullName>
    </alternativeName>
</protein>
<dbReference type="Proteomes" id="UP001595692">
    <property type="component" value="Unassembled WGS sequence"/>
</dbReference>
<dbReference type="SMART" id="SM00465">
    <property type="entry name" value="GIYc"/>
    <property type="match status" value="1"/>
</dbReference>
<feature type="domain" description="UvrC family homology region profile" evidence="10">
    <location>
        <begin position="254"/>
        <end position="480"/>
    </location>
</feature>
<dbReference type="Pfam" id="PF08459">
    <property type="entry name" value="UvrC_RNaseH_dom"/>
    <property type="match status" value="1"/>
</dbReference>
<dbReference type="HAMAP" id="MF_00203">
    <property type="entry name" value="UvrC"/>
    <property type="match status" value="1"/>
</dbReference>
<evidence type="ECO:0000256" key="5">
    <source>
        <dbReference type="ARBA" id="ARBA00023204"/>
    </source>
</evidence>
<comment type="similarity">
    <text evidence="7">Belongs to the UvrC family.</text>
</comment>
<evidence type="ECO:0000259" key="10">
    <source>
        <dbReference type="PROSITE" id="PS50165"/>
    </source>
</evidence>
<dbReference type="SMART" id="SM00278">
    <property type="entry name" value="HhH1"/>
    <property type="match status" value="2"/>
</dbReference>
<dbReference type="EMBL" id="JBHSAF010000014">
    <property type="protein sequence ID" value="MFC3914267.1"/>
    <property type="molecule type" value="Genomic_DNA"/>
</dbReference>
<dbReference type="Gene3D" id="3.30.420.340">
    <property type="entry name" value="UvrC, RNAse H endonuclease domain"/>
    <property type="match status" value="1"/>
</dbReference>
<dbReference type="InterPro" id="IPR010994">
    <property type="entry name" value="RuvA_2-like"/>
</dbReference>
<evidence type="ECO:0000259" key="9">
    <source>
        <dbReference type="PROSITE" id="PS50164"/>
    </source>
</evidence>
<dbReference type="CDD" id="cd10434">
    <property type="entry name" value="GIY-YIG_UvrC_Cho"/>
    <property type="match status" value="1"/>
</dbReference>